<sequence length="113" mass="12222">MPIILSFGASHDNCTTVNESQDLASALSAKMFEPSSPAPFDPVHTVHNTFRSRPYPTPIILSFGALHDNCTTVNVSQDLASALSAKMFELSSPALFDPVHTVHNTVTIKINLQ</sequence>
<dbReference type="AlphaFoldDB" id="A0A084VVX8"/>
<dbReference type="EMBL" id="ATLV01017344">
    <property type="status" value="NOT_ANNOTATED_CDS"/>
    <property type="molecule type" value="Genomic_DNA"/>
</dbReference>
<reference evidence="1 3" key="1">
    <citation type="journal article" date="2014" name="BMC Genomics">
        <title>Genome sequence of Anopheles sinensis provides insight into genetics basis of mosquito competence for malaria parasites.</title>
        <authorList>
            <person name="Zhou D."/>
            <person name="Zhang D."/>
            <person name="Ding G."/>
            <person name="Shi L."/>
            <person name="Hou Q."/>
            <person name="Ye Y."/>
            <person name="Xu Y."/>
            <person name="Zhou H."/>
            <person name="Xiong C."/>
            <person name="Li S."/>
            <person name="Yu J."/>
            <person name="Hong S."/>
            <person name="Yu X."/>
            <person name="Zou P."/>
            <person name="Chen C."/>
            <person name="Chang X."/>
            <person name="Wang W."/>
            <person name="Lv Y."/>
            <person name="Sun Y."/>
            <person name="Ma L."/>
            <person name="Shen B."/>
            <person name="Zhu C."/>
        </authorList>
    </citation>
    <scope>NUCLEOTIDE SEQUENCE [LARGE SCALE GENOMIC DNA]</scope>
</reference>
<keyword evidence="3" id="KW-1185">Reference proteome</keyword>
<dbReference type="EMBL" id="ATLV01017343">
    <property type="status" value="NOT_ANNOTATED_CDS"/>
    <property type="molecule type" value="Genomic_DNA"/>
</dbReference>
<evidence type="ECO:0000313" key="2">
    <source>
        <dbReference type="EnsemblMetazoa" id="ASIC009795-PA"/>
    </source>
</evidence>
<dbReference type="VEuPathDB" id="VectorBase:ASIC009795"/>
<gene>
    <name evidence="1" type="ORF">ZHAS_00009795</name>
</gene>
<protein>
    <submittedName>
        <fullName evidence="1 2">Uncharacterized protein</fullName>
    </submittedName>
</protein>
<dbReference type="EMBL" id="KE525163">
    <property type="protein sequence ID" value="KFB42122.1"/>
    <property type="molecule type" value="Genomic_DNA"/>
</dbReference>
<organism evidence="1">
    <name type="scientific">Anopheles sinensis</name>
    <name type="common">Mosquito</name>
    <dbReference type="NCBI Taxonomy" id="74873"/>
    <lineage>
        <taxon>Eukaryota</taxon>
        <taxon>Metazoa</taxon>
        <taxon>Ecdysozoa</taxon>
        <taxon>Arthropoda</taxon>
        <taxon>Hexapoda</taxon>
        <taxon>Insecta</taxon>
        <taxon>Pterygota</taxon>
        <taxon>Neoptera</taxon>
        <taxon>Endopterygota</taxon>
        <taxon>Diptera</taxon>
        <taxon>Nematocera</taxon>
        <taxon>Culicoidea</taxon>
        <taxon>Culicidae</taxon>
        <taxon>Anophelinae</taxon>
        <taxon>Anopheles</taxon>
    </lineage>
</organism>
<evidence type="ECO:0000313" key="1">
    <source>
        <dbReference type="EMBL" id="KFB42122.1"/>
    </source>
</evidence>
<reference evidence="2" key="2">
    <citation type="submission" date="2020-05" db="UniProtKB">
        <authorList>
            <consortium name="EnsemblMetazoa"/>
        </authorList>
    </citation>
    <scope>IDENTIFICATION</scope>
</reference>
<evidence type="ECO:0000313" key="3">
    <source>
        <dbReference type="Proteomes" id="UP000030765"/>
    </source>
</evidence>
<dbReference type="Proteomes" id="UP000030765">
    <property type="component" value="Unassembled WGS sequence"/>
</dbReference>
<proteinExistence type="predicted"/>
<accession>A0A084VVX8</accession>
<dbReference type="EnsemblMetazoa" id="ASIC009795-RA">
    <property type="protein sequence ID" value="ASIC009795-PA"/>
    <property type="gene ID" value="ASIC009795"/>
</dbReference>
<name>A0A084VVX8_ANOSI</name>